<dbReference type="Proteomes" id="UP000231279">
    <property type="component" value="Unassembled WGS sequence"/>
</dbReference>
<keyword evidence="3" id="KW-1185">Reference proteome</keyword>
<sequence>MDRTISSLAQKSSISNEEESGLIMIDVGSENNGLDVRSLALVGRVVTTKVYSTHSLRSNIVRLLNPVKGLDFQMIGEDRFMLAFHHPFDHCHAMKGYPRLLDRQALILAKVPPNTDPIHINLDWIQIVAVATQIGNWISEFIDAIQSKSEVGLPYMQIRIKLHCCPNRYEDGSVDNGEPFEFGNWLMASTNDSITYNTRMPPHPIHGNIQKPTSPNSPNPRSGLSILEFTTQRTETHNTPNSKPTTLSRVEMRT</sequence>
<name>A0A2G9GV37_9LAMI</name>
<reference evidence="3" key="1">
    <citation type="journal article" date="2018" name="Gigascience">
        <title>Genome assembly of the Pink Ipe (Handroanthus impetiginosus, Bignoniaceae), a highly valued, ecologically keystone Neotropical timber forest tree.</title>
        <authorList>
            <person name="Silva-Junior O.B."/>
            <person name="Grattapaglia D."/>
            <person name="Novaes E."/>
            <person name="Collevatti R.G."/>
        </authorList>
    </citation>
    <scope>NUCLEOTIDE SEQUENCE [LARGE SCALE GENOMIC DNA]</scope>
    <source>
        <strain evidence="3">cv. UFG-1</strain>
    </source>
</reference>
<evidence type="ECO:0000313" key="3">
    <source>
        <dbReference type="Proteomes" id="UP000231279"/>
    </source>
</evidence>
<dbReference type="AlphaFoldDB" id="A0A2G9GV37"/>
<comment type="caution">
    <text evidence="2">The sequence shown here is derived from an EMBL/GenBank/DDBJ whole genome shotgun (WGS) entry which is preliminary data.</text>
</comment>
<feature type="region of interest" description="Disordered" evidence="1">
    <location>
        <begin position="200"/>
        <end position="254"/>
    </location>
</feature>
<accession>A0A2G9GV37</accession>
<gene>
    <name evidence="2" type="ORF">CDL12_18272</name>
</gene>
<dbReference type="OrthoDB" id="929292at2759"/>
<protein>
    <submittedName>
        <fullName evidence="2">Uncharacterized protein</fullName>
    </submittedName>
</protein>
<feature type="compositionally biased region" description="Polar residues" evidence="1">
    <location>
        <begin position="210"/>
        <end position="248"/>
    </location>
</feature>
<evidence type="ECO:0000313" key="2">
    <source>
        <dbReference type="EMBL" id="PIN09147.1"/>
    </source>
</evidence>
<dbReference type="EMBL" id="NKXS01003598">
    <property type="protein sequence ID" value="PIN09147.1"/>
    <property type="molecule type" value="Genomic_DNA"/>
</dbReference>
<evidence type="ECO:0000256" key="1">
    <source>
        <dbReference type="SAM" id="MobiDB-lite"/>
    </source>
</evidence>
<proteinExistence type="predicted"/>
<organism evidence="2 3">
    <name type="scientific">Handroanthus impetiginosus</name>
    <dbReference type="NCBI Taxonomy" id="429701"/>
    <lineage>
        <taxon>Eukaryota</taxon>
        <taxon>Viridiplantae</taxon>
        <taxon>Streptophyta</taxon>
        <taxon>Embryophyta</taxon>
        <taxon>Tracheophyta</taxon>
        <taxon>Spermatophyta</taxon>
        <taxon>Magnoliopsida</taxon>
        <taxon>eudicotyledons</taxon>
        <taxon>Gunneridae</taxon>
        <taxon>Pentapetalae</taxon>
        <taxon>asterids</taxon>
        <taxon>lamiids</taxon>
        <taxon>Lamiales</taxon>
        <taxon>Bignoniaceae</taxon>
        <taxon>Crescentiina</taxon>
        <taxon>Tabebuia alliance</taxon>
        <taxon>Handroanthus</taxon>
    </lineage>
</organism>